<protein>
    <submittedName>
        <fullName evidence="2">Uncharacterized protein</fullName>
    </submittedName>
</protein>
<accession>A0A7Y9IZK4</accession>
<gene>
    <name evidence="2" type="ORF">FHW18_005371</name>
</gene>
<proteinExistence type="predicted"/>
<organism evidence="2 3">
    <name type="scientific">Pigmentiphaga litoralis</name>
    <dbReference type="NCBI Taxonomy" id="516702"/>
    <lineage>
        <taxon>Bacteria</taxon>
        <taxon>Pseudomonadati</taxon>
        <taxon>Pseudomonadota</taxon>
        <taxon>Betaproteobacteria</taxon>
        <taxon>Burkholderiales</taxon>
        <taxon>Alcaligenaceae</taxon>
        <taxon>Pigmentiphaga</taxon>
    </lineage>
</organism>
<feature type="region of interest" description="Disordered" evidence="1">
    <location>
        <begin position="14"/>
        <end position="50"/>
    </location>
</feature>
<evidence type="ECO:0000313" key="2">
    <source>
        <dbReference type="EMBL" id="NYE86052.1"/>
    </source>
</evidence>
<dbReference type="Proteomes" id="UP000542125">
    <property type="component" value="Unassembled WGS sequence"/>
</dbReference>
<evidence type="ECO:0000313" key="3">
    <source>
        <dbReference type="Proteomes" id="UP000542125"/>
    </source>
</evidence>
<dbReference type="EMBL" id="JACBYR010000003">
    <property type="protein sequence ID" value="NYE86052.1"/>
    <property type="molecule type" value="Genomic_DNA"/>
</dbReference>
<keyword evidence="3" id="KW-1185">Reference proteome</keyword>
<evidence type="ECO:0000256" key="1">
    <source>
        <dbReference type="SAM" id="MobiDB-lite"/>
    </source>
</evidence>
<name>A0A7Y9IZK4_9BURK</name>
<feature type="compositionally biased region" description="Low complexity" evidence="1">
    <location>
        <begin position="22"/>
        <end position="37"/>
    </location>
</feature>
<sequence>MLRVLGQGAANIARRVRRAGRRSASAALEPPRGVVVPGTGGDRNAGKQVR</sequence>
<comment type="caution">
    <text evidence="2">The sequence shown here is derived from an EMBL/GenBank/DDBJ whole genome shotgun (WGS) entry which is preliminary data.</text>
</comment>
<dbReference type="AlphaFoldDB" id="A0A7Y9IZK4"/>
<reference evidence="2 3" key="1">
    <citation type="submission" date="2020-07" db="EMBL/GenBank/DDBJ databases">
        <title>Genomic Encyclopedia of Type Strains, Phase IV (KMG-V): Genome sequencing to study the core and pangenomes of soil and plant-associated prokaryotes.</title>
        <authorList>
            <person name="Whitman W."/>
        </authorList>
    </citation>
    <scope>NUCLEOTIDE SEQUENCE [LARGE SCALE GENOMIC DNA]</scope>
    <source>
        <strain evidence="2 3">SAS40</strain>
    </source>
</reference>